<gene>
    <name evidence="1" type="ORF">S12H4_12182</name>
</gene>
<name>X1T3N3_9ZZZZ</name>
<evidence type="ECO:0000313" key="1">
    <source>
        <dbReference type="EMBL" id="GAI82230.1"/>
    </source>
</evidence>
<dbReference type="AlphaFoldDB" id="X1T3N3"/>
<dbReference type="EMBL" id="BARW01005692">
    <property type="protein sequence ID" value="GAI82230.1"/>
    <property type="molecule type" value="Genomic_DNA"/>
</dbReference>
<sequence>MMTDHKKIDELIHLAQRAMDTCHYGRAEKLFRQLLQEAFESKDNKIIAEISIAFIRFRRVRAIETLKTLKRIDPIQA</sequence>
<organism evidence="1">
    <name type="scientific">marine sediment metagenome</name>
    <dbReference type="NCBI Taxonomy" id="412755"/>
    <lineage>
        <taxon>unclassified sequences</taxon>
        <taxon>metagenomes</taxon>
        <taxon>ecological metagenomes</taxon>
    </lineage>
</organism>
<accession>X1T3N3</accession>
<proteinExistence type="predicted"/>
<feature type="non-terminal residue" evidence="1">
    <location>
        <position position="77"/>
    </location>
</feature>
<protein>
    <submittedName>
        <fullName evidence="1">Uncharacterized protein</fullName>
    </submittedName>
</protein>
<reference evidence="1" key="1">
    <citation type="journal article" date="2014" name="Front. Microbiol.">
        <title>High frequency of phylogenetically diverse reductive dehalogenase-homologous genes in deep subseafloor sedimentary metagenomes.</title>
        <authorList>
            <person name="Kawai M."/>
            <person name="Futagami T."/>
            <person name="Toyoda A."/>
            <person name="Takaki Y."/>
            <person name="Nishi S."/>
            <person name="Hori S."/>
            <person name="Arai W."/>
            <person name="Tsubouchi T."/>
            <person name="Morono Y."/>
            <person name="Uchiyama I."/>
            <person name="Ito T."/>
            <person name="Fujiyama A."/>
            <person name="Inagaki F."/>
            <person name="Takami H."/>
        </authorList>
    </citation>
    <scope>NUCLEOTIDE SEQUENCE</scope>
    <source>
        <strain evidence="1">Expedition CK06-06</strain>
    </source>
</reference>
<comment type="caution">
    <text evidence="1">The sequence shown here is derived from an EMBL/GenBank/DDBJ whole genome shotgun (WGS) entry which is preliminary data.</text>
</comment>